<evidence type="ECO:0000313" key="2">
    <source>
        <dbReference type="Proteomes" id="UP001339883"/>
    </source>
</evidence>
<name>A0ABU6DRV3_9GAMM</name>
<dbReference type="EMBL" id="VTDN01000004">
    <property type="protein sequence ID" value="MEB5476577.1"/>
    <property type="molecule type" value="Genomic_DNA"/>
</dbReference>
<accession>A0ABU6DRV3</accession>
<dbReference type="Pfam" id="PF09526">
    <property type="entry name" value="DUF2387"/>
    <property type="match status" value="1"/>
</dbReference>
<dbReference type="NCBIfam" id="TIGR02443">
    <property type="entry name" value="YheV family putative zinc ribbon protein"/>
    <property type="match status" value="1"/>
</dbReference>
<keyword evidence="2" id="KW-1185">Reference proteome</keyword>
<protein>
    <submittedName>
        <fullName evidence="1">YheV family putative metal-binding protein</fullName>
    </submittedName>
</protein>
<dbReference type="InterPro" id="IPR012658">
    <property type="entry name" value="YheV"/>
</dbReference>
<comment type="caution">
    <text evidence="1">The sequence shown here is derived from an EMBL/GenBank/DDBJ whole genome shotgun (WGS) entry which is preliminary data.</text>
</comment>
<evidence type="ECO:0000313" key="1">
    <source>
        <dbReference type="EMBL" id="MEB5476577.1"/>
    </source>
</evidence>
<gene>
    <name evidence="1" type="ORF">I2F25_05885</name>
</gene>
<dbReference type="RefSeq" id="WP_195771001.1">
    <property type="nucleotide sequence ID" value="NZ_VTDN01000004.1"/>
</dbReference>
<organism evidence="1 2">
    <name type="scientific">Acinetobacter pollinis</name>
    <dbReference type="NCBI Taxonomy" id="2605270"/>
    <lineage>
        <taxon>Bacteria</taxon>
        <taxon>Pseudomonadati</taxon>
        <taxon>Pseudomonadota</taxon>
        <taxon>Gammaproteobacteria</taxon>
        <taxon>Moraxellales</taxon>
        <taxon>Moraxellaceae</taxon>
        <taxon>Acinetobacter</taxon>
    </lineage>
</organism>
<reference evidence="1 2" key="1">
    <citation type="submission" date="2019-08" db="EMBL/GenBank/DDBJ databases">
        <title>Five species of Acinetobacter isolated from floral nectar and animal pollinators.</title>
        <authorList>
            <person name="Hendry T.A."/>
        </authorList>
    </citation>
    <scope>NUCLEOTIDE SEQUENCE [LARGE SCALE GENOMIC DNA]</scope>
    <source>
        <strain evidence="1 2">MD18.27</strain>
    </source>
</reference>
<sequence length="68" mass="8133">MKIKKRFIAGVRCPKCNSLDRIIMLTHEQREWIECIECDYSDNRPTPEQIHPNTQDDIGVIQFKPRNY</sequence>
<dbReference type="Proteomes" id="UP001339883">
    <property type="component" value="Unassembled WGS sequence"/>
</dbReference>
<proteinExistence type="predicted"/>